<dbReference type="PANTHER" id="PTHR46648">
    <property type="entry name" value="HIT FAMILY PROTEIN 1"/>
    <property type="match status" value="1"/>
</dbReference>
<dbReference type="InterPro" id="IPR011146">
    <property type="entry name" value="HIT-like"/>
</dbReference>
<dbReference type="EMBL" id="JAFIQS010000010">
    <property type="protein sequence ID" value="KAG5165238.1"/>
    <property type="molecule type" value="Genomic_DNA"/>
</dbReference>
<feature type="active site" description="Tele-AMP-histidine intermediate" evidence="1">
    <location>
        <position position="129"/>
    </location>
</feature>
<organism evidence="5">
    <name type="scientific">Psilocybe cubensis</name>
    <name type="common">Psychedelic mushroom</name>
    <name type="synonym">Stropharia cubensis</name>
    <dbReference type="NCBI Taxonomy" id="181762"/>
    <lineage>
        <taxon>Eukaryota</taxon>
        <taxon>Fungi</taxon>
        <taxon>Dikarya</taxon>
        <taxon>Basidiomycota</taxon>
        <taxon>Agaricomycotina</taxon>
        <taxon>Agaricomycetes</taxon>
        <taxon>Agaricomycetidae</taxon>
        <taxon>Agaricales</taxon>
        <taxon>Agaricineae</taxon>
        <taxon>Strophariaceae</taxon>
        <taxon>Psilocybe</taxon>
    </lineage>
</organism>
<dbReference type="CDD" id="cd01277">
    <property type="entry name" value="HINT_subgroup"/>
    <property type="match status" value="1"/>
</dbReference>
<feature type="short sequence motif" description="Histidine triad motif" evidence="2 3">
    <location>
        <begin position="127"/>
        <end position="131"/>
    </location>
</feature>
<protein>
    <recommendedName>
        <fullName evidence="4">HIT domain-containing protein</fullName>
    </recommendedName>
</protein>
<comment type="caution">
    <text evidence="5">The sequence shown here is derived from an EMBL/GenBank/DDBJ whole genome shotgun (WGS) entry which is preliminary data.</text>
</comment>
<dbReference type="InterPro" id="IPR039384">
    <property type="entry name" value="HINT"/>
</dbReference>
<reference evidence="5" key="1">
    <citation type="submission" date="2021-02" db="EMBL/GenBank/DDBJ databases">
        <title>Psilocybe cubensis genome.</title>
        <authorList>
            <person name="Mckernan K.J."/>
            <person name="Crawford S."/>
            <person name="Trippe A."/>
            <person name="Kane L.T."/>
            <person name="Mclaughlin S."/>
        </authorList>
    </citation>
    <scope>NUCLEOTIDE SEQUENCE [LARGE SCALE GENOMIC DNA]</scope>
    <source>
        <strain evidence="5">MGC-MH-2018</strain>
    </source>
</reference>
<dbReference type="Gene3D" id="3.30.428.10">
    <property type="entry name" value="HIT-like"/>
    <property type="match status" value="1"/>
</dbReference>
<dbReference type="AlphaFoldDB" id="A0A8H7XT44"/>
<dbReference type="PROSITE" id="PS51084">
    <property type="entry name" value="HIT_2"/>
    <property type="match status" value="1"/>
</dbReference>
<sequence>MQSARLSSYLPNLDLFVIFAHILSSGTCTMATKSLASCLFCKIIEGKIPSFKLLETETSFAFLDIGPLSKGHALVIPKYHAEKMHELPDEYLQDVLPIAKKIALAQGAADYNILQNNGRLAHQEVPHVHFHVIPKPDEVEGLGIGWPAKSVPKPELEKVFAELSAKLNAPQS</sequence>
<dbReference type="SUPFAM" id="SSF54197">
    <property type="entry name" value="HIT-like"/>
    <property type="match status" value="1"/>
</dbReference>
<dbReference type="GO" id="GO:0009117">
    <property type="term" value="P:nucleotide metabolic process"/>
    <property type="evidence" value="ECO:0007669"/>
    <property type="project" value="TreeGrafter"/>
</dbReference>
<feature type="domain" description="HIT" evidence="4">
    <location>
        <begin position="39"/>
        <end position="144"/>
    </location>
</feature>
<dbReference type="GO" id="GO:0003824">
    <property type="term" value="F:catalytic activity"/>
    <property type="evidence" value="ECO:0007669"/>
    <property type="project" value="InterPro"/>
</dbReference>
<dbReference type="OrthoDB" id="672793at2759"/>
<evidence type="ECO:0000256" key="2">
    <source>
        <dbReference type="PIRSR" id="PIRSR601310-3"/>
    </source>
</evidence>
<evidence type="ECO:0000259" key="4">
    <source>
        <dbReference type="PROSITE" id="PS51084"/>
    </source>
</evidence>
<proteinExistence type="predicted"/>
<dbReference type="PANTHER" id="PTHR46648:SF1">
    <property type="entry name" value="ADENOSINE 5'-MONOPHOSPHORAMIDASE HNT1"/>
    <property type="match status" value="1"/>
</dbReference>
<dbReference type="PROSITE" id="PS00892">
    <property type="entry name" value="HIT_1"/>
    <property type="match status" value="1"/>
</dbReference>
<dbReference type="PRINTS" id="PR00332">
    <property type="entry name" value="HISTRIAD"/>
</dbReference>
<evidence type="ECO:0000256" key="3">
    <source>
        <dbReference type="PROSITE-ProRule" id="PRU00464"/>
    </source>
</evidence>
<dbReference type="InterPro" id="IPR019808">
    <property type="entry name" value="Histidine_triad_CS"/>
</dbReference>
<dbReference type="InterPro" id="IPR001310">
    <property type="entry name" value="Histidine_triad_HIT"/>
</dbReference>
<name>A0A8H7XT44_PSICU</name>
<dbReference type="Pfam" id="PF01230">
    <property type="entry name" value="HIT"/>
    <property type="match status" value="1"/>
</dbReference>
<dbReference type="InterPro" id="IPR036265">
    <property type="entry name" value="HIT-like_sf"/>
</dbReference>
<gene>
    <name evidence="5" type="ORF">JR316_009934</name>
</gene>
<evidence type="ECO:0000256" key="1">
    <source>
        <dbReference type="PIRSR" id="PIRSR601310-1"/>
    </source>
</evidence>
<accession>A0A8H7XT44</accession>
<evidence type="ECO:0000313" key="5">
    <source>
        <dbReference type="EMBL" id="KAG5165238.1"/>
    </source>
</evidence>